<protein>
    <submittedName>
        <fullName evidence="9">4Fe-4S binding domain protein</fullName>
    </submittedName>
</protein>
<comment type="caution">
    <text evidence="9">The sequence shown here is derived from an EMBL/GenBank/DDBJ whole genome shotgun (WGS) entry which is preliminary data.</text>
</comment>
<sequence length="303" mass="34457">MRALSEEKEKICGRFDFPENAAYLIDFFFDDRQRDLILHAPDTFTEADYEPGFVRQCYRDGLVSYADYDRGIFQLSNFYNMFDVFVCAHQDRYNQLTRHEKGTLDTWYFDRYYDSLKGEVPTPDRILSLEDTLRFVDAHEETIYLNPCDCRSLTGDCGHSRSTCLSYRGGPNSFADRGISKTLTKEEAKEMIIAADREGLMHTVNPSGVCNCCSDCCYLFRSQKRRDSLGVWPATETIIKLDADKCVGCGKCARRCHFSVFTLNREIQKVSADVSTCVGCGICQTQCPSGALTLVPRSERAVS</sequence>
<dbReference type="PROSITE" id="PS00198">
    <property type="entry name" value="4FE4S_FER_1"/>
    <property type="match status" value="1"/>
</dbReference>
<organism evidence="9 10">
    <name type="scientific">Shuttleworthella satelles DSM 14600</name>
    <dbReference type="NCBI Taxonomy" id="626523"/>
    <lineage>
        <taxon>Bacteria</taxon>
        <taxon>Bacillati</taxon>
        <taxon>Bacillota</taxon>
        <taxon>Clostridia</taxon>
        <taxon>Lachnospirales</taxon>
        <taxon>Lachnospiraceae</taxon>
        <taxon>Shuttleworthella</taxon>
    </lineage>
</organism>
<evidence type="ECO:0000256" key="3">
    <source>
        <dbReference type="ARBA" id="ARBA00022723"/>
    </source>
</evidence>
<dbReference type="AlphaFoldDB" id="C4GAN9"/>
<dbReference type="Pfam" id="PF12838">
    <property type="entry name" value="Fer4_7"/>
    <property type="match status" value="1"/>
</dbReference>
<evidence type="ECO:0000256" key="4">
    <source>
        <dbReference type="ARBA" id="ARBA00022737"/>
    </source>
</evidence>
<keyword evidence="1" id="KW-0813">Transport</keyword>
<dbReference type="HOGENOM" id="CLU_075823_0_0_9"/>
<dbReference type="EMBL" id="ACIP02000002">
    <property type="protein sequence ID" value="EEP28182.1"/>
    <property type="molecule type" value="Genomic_DNA"/>
</dbReference>
<feature type="domain" description="4Fe-4S ferredoxin-type" evidence="8">
    <location>
        <begin position="237"/>
        <end position="266"/>
    </location>
</feature>
<dbReference type="PANTHER" id="PTHR43687:SF6">
    <property type="entry name" value="L-ASPARTATE SEMIALDEHYDE SULFURTRANSFERASE IRON-SULFUR SUBUNIT"/>
    <property type="match status" value="1"/>
</dbReference>
<dbReference type="RefSeq" id="WP_006906001.1">
    <property type="nucleotide sequence ID" value="NZ_GG665866.1"/>
</dbReference>
<gene>
    <name evidence="9" type="ORF">GCWU000342_00990</name>
</gene>
<dbReference type="Proteomes" id="UP000003494">
    <property type="component" value="Unassembled WGS sequence"/>
</dbReference>
<proteinExistence type="predicted"/>
<keyword evidence="4" id="KW-0677">Repeat</keyword>
<evidence type="ECO:0000256" key="6">
    <source>
        <dbReference type="ARBA" id="ARBA00023004"/>
    </source>
</evidence>
<name>C4GAN9_9FIRM</name>
<feature type="domain" description="4Fe-4S ferredoxin-type" evidence="8">
    <location>
        <begin position="268"/>
        <end position="297"/>
    </location>
</feature>
<dbReference type="PANTHER" id="PTHR43687">
    <property type="entry name" value="ADENYLYLSULFATE REDUCTASE, BETA SUBUNIT"/>
    <property type="match status" value="1"/>
</dbReference>
<dbReference type="GO" id="GO:0046872">
    <property type="term" value="F:metal ion binding"/>
    <property type="evidence" value="ECO:0007669"/>
    <property type="project" value="UniProtKB-KW"/>
</dbReference>
<keyword evidence="6" id="KW-0408">Iron</keyword>
<dbReference type="eggNOG" id="COG1143">
    <property type="taxonomic scope" value="Bacteria"/>
</dbReference>
<reference evidence="9" key="1">
    <citation type="submission" date="2009-04" db="EMBL/GenBank/DDBJ databases">
        <authorList>
            <person name="Weinstock G."/>
            <person name="Sodergren E."/>
            <person name="Clifton S."/>
            <person name="Fulton L."/>
            <person name="Fulton B."/>
            <person name="Courtney L."/>
            <person name="Fronick C."/>
            <person name="Harrison M."/>
            <person name="Strong C."/>
            <person name="Farmer C."/>
            <person name="Delahaunty K."/>
            <person name="Markovic C."/>
            <person name="Hall O."/>
            <person name="Minx P."/>
            <person name="Tomlinson C."/>
            <person name="Mitreva M."/>
            <person name="Nelson J."/>
            <person name="Hou S."/>
            <person name="Wollam A."/>
            <person name="Pepin K.H."/>
            <person name="Johnson M."/>
            <person name="Bhonagiri V."/>
            <person name="Nash W.E."/>
            <person name="Warren W."/>
            <person name="Chinwalla A."/>
            <person name="Mardis E.R."/>
            <person name="Wilson R.K."/>
        </authorList>
    </citation>
    <scope>NUCLEOTIDE SEQUENCE [LARGE SCALE GENOMIC DNA]</scope>
    <source>
        <strain evidence="9">DSM 14600</strain>
    </source>
</reference>
<dbReference type="InterPro" id="IPR017896">
    <property type="entry name" value="4Fe4S_Fe-S-bd"/>
</dbReference>
<keyword evidence="5" id="KW-0249">Electron transport</keyword>
<dbReference type="InterPro" id="IPR050572">
    <property type="entry name" value="Fe-S_Ferredoxin"/>
</dbReference>
<evidence type="ECO:0000259" key="8">
    <source>
        <dbReference type="PROSITE" id="PS51379"/>
    </source>
</evidence>
<evidence type="ECO:0000256" key="5">
    <source>
        <dbReference type="ARBA" id="ARBA00022982"/>
    </source>
</evidence>
<evidence type="ECO:0000256" key="7">
    <source>
        <dbReference type="ARBA" id="ARBA00023014"/>
    </source>
</evidence>
<dbReference type="Gene3D" id="3.30.70.20">
    <property type="match status" value="1"/>
</dbReference>
<keyword evidence="10" id="KW-1185">Reference proteome</keyword>
<evidence type="ECO:0000256" key="2">
    <source>
        <dbReference type="ARBA" id="ARBA00022485"/>
    </source>
</evidence>
<dbReference type="STRING" id="626523.GCWU000342_00990"/>
<keyword evidence="2" id="KW-0004">4Fe-4S</keyword>
<accession>C4GAN9</accession>
<dbReference type="GO" id="GO:0051539">
    <property type="term" value="F:4 iron, 4 sulfur cluster binding"/>
    <property type="evidence" value="ECO:0007669"/>
    <property type="project" value="UniProtKB-KW"/>
</dbReference>
<keyword evidence="7" id="KW-0411">Iron-sulfur</keyword>
<dbReference type="SUPFAM" id="SSF54862">
    <property type="entry name" value="4Fe-4S ferredoxins"/>
    <property type="match status" value="1"/>
</dbReference>
<evidence type="ECO:0000313" key="10">
    <source>
        <dbReference type="Proteomes" id="UP000003494"/>
    </source>
</evidence>
<evidence type="ECO:0000256" key="1">
    <source>
        <dbReference type="ARBA" id="ARBA00022448"/>
    </source>
</evidence>
<evidence type="ECO:0000313" key="9">
    <source>
        <dbReference type="EMBL" id="EEP28182.1"/>
    </source>
</evidence>
<keyword evidence="3" id="KW-0479">Metal-binding</keyword>
<dbReference type="PROSITE" id="PS51379">
    <property type="entry name" value="4FE4S_FER_2"/>
    <property type="match status" value="2"/>
</dbReference>
<dbReference type="InterPro" id="IPR017900">
    <property type="entry name" value="4Fe4S_Fe_S_CS"/>
</dbReference>